<dbReference type="PROSITE" id="PS51071">
    <property type="entry name" value="HTH_RPIR"/>
    <property type="match status" value="1"/>
</dbReference>
<keyword evidence="1" id="KW-0805">Transcription regulation</keyword>
<name>A0A917ZS18_9ACTN</name>
<dbReference type="PANTHER" id="PTHR30514">
    <property type="entry name" value="GLUCOKINASE"/>
    <property type="match status" value="1"/>
</dbReference>
<evidence type="ECO:0000256" key="2">
    <source>
        <dbReference type="ARBA" id="ARBA00023125"/>
    </source>
</evidence>
<gene>
    <name evidence="6" type="ORF">GCM10012280_41330</name>
</gene>
<evidence type="ECO:0000313" key="7">
    <source>
        <dbReference type="Proteomes" id="UP000641932"/>
    </source>
</evidence>
<dbReference type="GO" id="GO:0097367">
    <property type="term" value="F:carbohydrate derivative binding"/>
    <property type="evidence" value="ECO:0007669"/>
    <property type="project" value="InterPro"/>
</dbReference>
<accession>A0A917ZS18</accession>
<dbReference type="Pfam" id="PF01380">
    <property type="entry name" value="SIS"/>
    <property type="match status" value="1"/>
</dbReference>
<dbReference type="EMBL" id="BMMS01000017">
    <property type="protein sequence ID" value="GGO92045.1"/>
    <property type="molecule type" value="Genomic_DNA"/>
</dbReference>
<dbReference type="Proteomes" id="UP000641932">
    <property type="component" value="Unassembled WGS sequence"/>
</dbReference>
<dbReference type="InterPro" id="IPR000281">
    <property type="entry name" value="HTH_RpiR"/>
</dbReference>
<evidence type="ECO:0000259" key="5">
    <source>
        <dbReference type="PROSITE" id="PS51464"/>
    </source>
</evidence>
<dbReference type="SUPFAM" id="SSF46689">
    <property type="entry name" value="Homeodomain-like"/>
    <property type="match status" value="1"/>
</dbReference>
<feature type="domain" description="SIS" evidence="5">
    <location>
        <begin position="136"/>
        <end position="273"/>
    </location>
</feature>
<evidence type="ECO:0000259" key="4">
    <source>
        <dbReference type="PROSITE" id="PS51071"/>
    </source>
</evidence>
<feature type="domain" description="HTH rpiR-type" evidence="4">
    <location>
        <begin position="11"/>
        <end position="88"/>
    </location>
</feature>
<dbReference type="GO" id="GO:1901135">
    <property type="term" value="P:carbohydrate derivative metabolic process"/>
    <property type="evidence" value="ECO:0007669"/>
    <property type="project" value="InterPro"/>
</dbReference>
<dbReference type="InterPro" id="IPR009057">
    <property type="entry name" value="Homeodomain-like_sf"/>
</dbReference>
<dbReference type="Pfam" id="PF01418">
    <property type="entry name" value="HTH_6"/>
    <property type="match status" value="1"/>
</dbReference>
<dbReference type="CDD" id="cd05013">
    <property type="entry name" value="SIS_RpiR"/>
    <property type="match status" value="1"/>
</dbReference>
<keyword evidence="7" id="KW-1185">Reference proteome</keyword>
<dbReference type="RefSeq" id="WP_189133219.1">
    <property type="nucleotide sequence ID" value="NZ_BMMS01000017.1"/>
</dbReference>
<proteinExistence type="predicted"/>
<dbReference type="Gene3D" id="1.10.10.10">
    <property type="entry name" value="Winged helix-like DNA-binding domain superfamily/Winged helix DNA-binding domain"/>
    <property type="match status" value="1"/>
</dbReference>
<dbReference type="SUPFAM" id="SSF53697">
    <property type="entry name" value="SIS domain"/>
    <property type="match status" value="1"/>
</dbReference>
<dbReference type="InterPro" id="IPR035472">
    <property type="entry name" value="RpiR-like_SIS"/>
</dbReference>
<reference evidence="6" key="2">
    <citation type="submission" date="2020-09" db="EMBL/GenBank/DDBJ databases">
        <authorList>
            <person name="Sun Q."/>
            <person name="Zhou Y."/>
        </authorList>
    </citation>
    <scope>NUCLEOTIDE SEQUENCE</scope>
    <source>
        <strain evidence="6">CGMCC 4.7201</strain>
    </source>
</reference>
<sequence length="298" mass="32218">MTDERLNPALDRLRAALRDHWEEISPAERTVAQYLAHCSPEQVLFASAQDLGTAIGTSSATVVRTLQKLGLGGLSAFKRDVAEDFSSEVAPEVRLRQRISKVGHDLSGIRERVYAEAAERVEHGRTQIDLEAFDHAVHVVAGAGEVFAYGVGASELPARHLALKLGRMGRRARFVGSTGFTLADDLLALSRDAVVVAYVPGRLLRDLEVLLERARLVGASVVVVTDELAQRLAGDADVILSAPHTPTGITAEALTGIVLTDALLLALASLDETRSVEYSHQLTVLRGRLLENGKPRRQ</sequence>
<evidence type="ECO:0000256" key="3">
    <source>
        <dbReference type="ARBA" id="ARBA00023163"/>
    </source>
</evidence>
<reference evidence="6" key="1">
    <citation type="journal article" date="2014" name="Int. J. Syst. Evol. Microbiol.">
        <title>Complete genome sequence of Corynebacterium casei LMG S-19264T (=DSM 44701T), isolated from a smear-ripened cheese.</title>
        <authorList>
            <consortium name="US DOE Joint Genome Institute (JGI-PGF)"/>
            <person name="Walter F."/>
            <person name="Albersmeier A."/>
            <person name="Kalinowski J."/>
            <person name="Ruckert C."/>
        </authorList>
    </citation>
    <scope>NUCLEOTIDE SEQUENCE</scope>
    <source>
        <strain evidence="6">CGMCC 4.7201</strain>
    </source>
</reference>
<keyword evidence="3" id="KW-0804">Transcription</keyword>
<dbReference type="GO" id="GO:0003677">
    <property type="term" value="F:DNA binding"/>
    <property type="evidence" value="ECO:0007669"/>
    <property type="project" value="UniProtKB-KW"/>
</dbReference>
<dbReference type="PROSITE" id="PS51464">
    <property type="entry name" value="SIS"/>
    <property type="match status" value="1"/>
</dbReference>
<dbReference type="InterPro" id="IPR047640">
    <property type="entry name" value="RpiR-like"/>
</dbReference>
<evidence type="ECO:0000313" key="6">
    <source>
        <dbReference type="EMBL" id="GGO92045.1"/>
    </source>
</evidence>
<dbReference type="InterPro" id="IPR001347">
    <property type="entry name" value="SIS_dom"/>
</dbReference>
<protein>
    <submittedName>
        <fullName evidence="6">RpiR family transcriptional regulator</fullName>
    </submittedName>
</protein>
<dbReference type="GO" id="GO:0003700">
    <property type="term" value="F:DNA-binding transcription factor activity"/>
    <property type="evidence" value="ECO:0007669"/>
    <property type="project" value="InterPro"/>
</dbReference>
<keyword evidence="2" id="KW-0238">DNA-binding</keyword>
<dbReference type="AlphaFoldDB" id="A0A917ZS18"/>
<dbReference type="InterPro" id="IPR036388">
    <property type="entry name" value="WH-like_DNA-bd_sf"/>
</dbReference>
<dbReference type="PANTHER" id="PTHR30514:SF1">
    <property type="entry name" value="HTH-TYPE TRANSCRIPTIONAL REGULATOR HEXR-RELATED"/>
    <property type="match status" value="1"/>
</dbReference>
<evidence type="ECO:0000256" key="1">
    <source>
        <dbReference type="ARBA" id="ARBA00023015"/>
    </source>
</evidence>
<comment type="caution">
    <text evidence="6">The sequence shown here is derived from an EMBL/GenBank/DDBJ whole genome shotgun (WGS) entry which is preliminary data.</text>
</comment>
<organism evidence="6 7">
    <name type="scientific">Wenjunlia tyrosinilytica</name>
    <dbReference type="NCBI Taxonomy" id="1544741"/>
    <lineage>
        <taxon>Bacteria</taxon>
        <taxon>Bacillati</taxon>
        <taxon>Actinomycetota</taxon>
        <taxon>Actinomycetes</taxon>
        <taxon>Kitasatosporales</taxon>
        <taxon>Streptomycetaceae</taxon>
        <taxon>Wenjunlia</taxon>
    </lineage>
</organism>
<dbReference type="InterPro" id="IPR046348">
    <property type="entry name" value="SIS_dom_sf"/>
</dbReference>
<dbReference type="Gene3D" id="3.40.50.10490">
    <property type="entry name" value="Glucose-6-phosphate isomerase like protein, domain 1"/>
    <property type="match status" value="1"/>
</dbReference>